<protein>
    <submittedName>
        <fullName evidence="2">Glycoside hydrolase</fullName>
    </submittedName>
</protein>
<dbReference type="AlphaFoldDB" id="A0AAE3EYC1"/>
<dbReference type="PANTHER" id="PTHR43752">
    <property type="entry name" value="BNR/ASP-BOX REPEAT FAMILY PROTEIN"/>
    <property type="match status" value="1"/>
</dbReference>
<dbReference type="RefSeq" id="WP_317903119.1">
    <property type="nucleotide sequence ID" value="NZ_JAIRBC010000023.1"/>
</dbReference>
<evidence type="ECO:0000313" key="3">
    <source>
        <dbReference type="Proteomes" id="UP001200642"/>
    </source>
</evidence>
<dbReference type="Proteomes" id="UP001200642">
    <property type="component" value="Unassembled WGS sequence"/>
</dbReference>
<dbReference type="CDD" id="cd15482">
    <property type="entry name" value="Sialidase_non-viral"/>
    <property type="match status" value="1"/>
</dbReference>
<sequence length="379" mass="42302">MKKNDTVKKGMSTLFFLIIFLQFSHGIKAQNSKSGAQGPQNVLKLGPMVDNPRNSEGDFIELKDGRVLYIYTHYYGNSSSDHGTAYLASRVSNDRGNSWSKEDELVLKNEGALNVMSVSLLRLQSGKIALFYLKKNSDSDCIPTLRLSGDEAKTWGDPIACVTDREGYFVLNNDRVIQDTDGRLFFAVSQHNIPNGEFTGKGVVYCYYSNDEGRTWQSGEAVPNPDHITFQEPGLVFLNDNSLLMFIRTDLGTQLYSKSIDSGKTWGEVYKSQLISPVSPATIERIPSTGDLLAVWNNNLSTNEKLSKQRIPLNIAVSKDEGVSWQNIKIIDGNPEGWFCYTAMQFVDNSVLLGYCAGTKSAHLTESHVTKVDLEWIYQ</sequence>
<reference evidence="2" key="1">
    <citation type="submission" date="2023-02" db="EMBL/GenBank/DDBJ databases">
        <title>Genome of Flavobacteriaceae gen. nov. sp. strain F89.</title>
        <authorList>
            <person name="Wang Y."/>
        </authorList>
    </citation>
    <scope>NUCLEOTIDE SEQUENCE</scope>
    <source>
        <strain evidence="2">F89</strain>
    </source>
</reference>
<dbReference type="SUPFAM" id="SSF50939">
    <property type="entry name" value="Sialidases"/>
    <property type="match status" value="1"/>
</dbReference>
<organism evidence="2 3">
    <name type="scientific">Cerina litoralis</name>
    <dbReference type="NCBI Taxonomy" id="2874477"/>
    <lineage>
        <taxon>Bacteria</taxon>
        <taxon>Pseudomonadati</taxon>
        <taxon>Bacteroidota</taxon>
        <taxon>Flavobacteriia</taxon>
        <taxon>Flavobacteriales</taxon>
        <taxon>Flavobacteriaceae</taxon>
        <taxon>Cerina</taxon>
    </lineage>
</organism>
<keyword evidence="3" id="KW-1185">Reference proteome</keyword>
<feature type="domain" description="Sialidase" evidence="1">
    <location>
        <begin position="90"/>
        <end position="347"/>
    </location>
</feature>
<name>A0AAE3EYC1_9FLAO</name>
<dbReference type="Gene3D" id="2.120.10.10">
    <property type="match status" value="1"/>
</dbReference>
<comment type="caution">
    <text evidence="2">The sequence shown here is derived from an EMBL/GenBank/DDBJ whole genome shotgun (WGS) entry which is preliminary data.</text>
</comment>
<dbReference type="PANTHER" id="PTHR43752:SF2">
    <property type="entry name" value="BNR_ASP-BOX REPEAT FAMILY PROTEIN"/>
    <property type="match status" value="1"/>
</dbReference>
<dbReference type="InterPro" id="IPR011040">
    <property type="entry name" value="Sialidase"/>
</dbReference>
<proteinExistence type="predicted"/>
<dbReference type="Pfam" id="PF13088">
    <property type="entry name" value="BNR_2"/>
    <property type="match status" value="1"/>
</dbReference>
<evidence type="ECO:0000259" key="1">
    <source>
        <dbReference type="Pfam" id="PF13088"/>
    </source>
</evidence>
<gene>
    <name evidence="2" type="ORF">K8352_14555</name>
</gene>
<dbReference type="EMBL" id="JAIRBC010000023">
    <property type="protein sequence ID" value="MCG2461977.1"/>
    <property type="molecule type" value="Genomic_DNA"/>
</dbReference>
<dbReference type="GO" id="GO:0016787">
    <property type="term" value="F:hydrolase activity"/>
    <property type="evidence" value="ECO:0007669"/>
    <property type="project" value="UniProtKB-KW"/>
</dbReference>
<accession>A0AAE3EYC1</accession>
<dbReference type="InterPro" id="IPR036278">
    <property type="entry name" value="Sialidase_sf"/>
</dbReference>
<keyword evidence="2" id="KW-0378">Hydrolase</keyword>
<evidence type="ECO:0000313" key="2">
    <source>
        <dbReference type="EMBL" id="MCG2461977.1"/>
    </source>
</evidence>